<dbReference type="RefSeq" id="WP_049714476.1">
    <property type="nucleotide sequence ID" value="NZ_LFXA01000002.1"/>
</dbReference>
<dbReference type="PATRIC" id="fig|1678637.3.peg.848"/>
<dbReference type="AlphaFoldDB" id="A0A0K9XK51"/>
<comment type="caution">
    <text evidence="2">The sequence shown here is derived from an EMBL/GenBank/DDBJ whole genome shotgun (WGS) entry which is preliminary data.</text>
</comment>
<organism evidence="2 3">
    <name type="scientific">Streptomyces caatingaensis</name>
    <dbReference type="NCBI Taxonomy" id="1678637"/>
    <lineage>
        <taxon>Bacteria</taxon>
        <taxon>Bacillati</taxon>
        <taxon>Actinomycetota</taxon>
        <taxon>Actinomycetes</taxon>
        <taxon>Kitasatosporales</taxon>
        <taxon>Streptomycetaceae</taxon>
        <taxon>Streptomyces</taxon>
    </lineage>
</organism>
<name>A0A0K9XK51_9ACTN</name>
<reference evidence="3" key="1">
    <citation type="submission" date="2015-07" db="EMBL/GenBank/DDBJ databases">
        <title>Draft genome sequence of Streptomyces sp. CMAA 1322, a bacterium isolated from Caatinga biome, from dry forest semiarid of Brazil.</title>
        <authorList>
            <person name="Santos S.N."/>
            <person name="Gacesa R."/>
            <person name="Taketani R.G."/>
            <person name="Long P.F."/>
            <person name="Melo I.S."/>
        </authorList>
    </citation>
    <scope>NUCLEOTIDE SEQUENCE [LARGE SCALE GENOMIC DNA]</scope>
    <source>
        <strain evidence="3">CMAA 1322</strain>
    </source>
</reference>
<dbReference type="EMBL" id="LFXA01000002">
    <property type="protein sequence ID" value="KNB53749.1"/>
    <property type="molecule type" value="Genomic_DNA"/>
</dbReference>
<evidence type="ECO:0000313" key="3">
    <source>
        <dbReference type="Proteomes" id="UP000037288"/>
    </source>
</evidence>
<feature type="compositionally biased region" description="Basic and acidic residues" evidence="1">
    <location>
        <begin position="64"/>
        <end position="76"/>
    </location>
</feature>
<dbReference type="Proteomes" id="UP000037288">
    <property type="component" value="Unassembled WGS sequence"/>
</dbReference>
<evidence type="ECO:0000256" key="1">
    <source>
        <dbReference type="SAM" id="MobiDB-lite"/>
    </source>
</evidence>
<proteinExistence type="predicted"/>
<feature type="region of interest" description="Disordered" evidence="1">
    <location>
        <begin position="53"/>
        <end position="76"/>
    </location>
</feature>
<gene>
    <name evidence="2" type="ORF">AC230_03860</name>
</gene>
<keyword evidence="3" id="KW-1185">Reference proteome</keyword>
<evidence type="ECO:0000313" key="2">
    <source>
        <dbReference type="EMBL" id="KNB53749.1"/>
    </source>
</evidence>
<feature type="compositionally biased region" description="Low complexity" evidence="1">
    <location>
        <begin position="53"/>
        <end position="63"/>
    </location>
</feature>
<protein>
    <submittedName>
        <fullName evidence="2">Uncharacterized protein</fullName>
    </submittedName>
</protein>
<accession>A0A0K9XK51</accession>
<sequence length="76" mass="7774">MARKQMWAVLVVVATVLAWSLVMVTLGETAAIATLVPSLGLLVQQIVQAAAAGARAGGRTRAASADDPRDGSGETR</sequence>